<organism evidence="2">
    <name type="scientific">Streptomyces tendae</name>
    <dbReference type="NCBI Taxonomy" id="1932"/>
    <lineage>
        <taxon>Bacteria</taxon>
        <taxon>Bacillati</taxon>
        <taxon>Actinomycetota</taxon>
        <taxon>Actinomycetes</taxon>
        <taxon>Kitasatosporales</taxon>
        <taxon>Streptomycetaceae</taxon>
        <taxon>Streptomyces</taxon>
    </lineage>
</organism>
<accession>A0A6B3QB27</accession>
<evidence type="ECO:0000256" key="1">
    <source>
        <dbReference type="SAM" id="MobiDB-lite"/>
    </source>
</evidence>
<gene>
    <name evidence="2" type="ORF">GUR47_02735</name>
</gene>
<dbReference type="GO" id="GO:0006631">
    <property type="term" value="P:fatty acid metabolic process"/>
    <property type="evidence" value="ECO:0007669"/>
    <property type="project" value="TreeGrafter"/>
</dbReference>
<dbReference type="GO" id="GO:0031956">
    <property type="term" value="F:medium-chain fatty acid-CoA ligase activity"/>
    <property type="evidence" value="ECO:0007669"/>
    <property type="project" value="TreeGrafter"/>
</dbReference>
<feature type="region of interest" description="Disordered" evidence="1">
    <location>
        <begin position="184"/>
        <end position="217"/>
    </location>
</feature>
<dbReference type="RefSeq" id="WP_164457420.1">
    <property type="nucleotide sequence ID" value="NZ_JAAIFS010000001.1"/>
</dbReference>
<proteinExistence type="predicted"/>
<dbReference type="PANTHER" id="PTHR43201:SF32">
    <property type="entry name" value="2-SUCCINYLBENZOATE--COA LIGASE, CHLOROPLASTIC_PEROXISOMAL"/>
    <property type="match status" value="1"/>
</dbReference>
<dbReference type="Gene3D" id="3.30.300.30">
    <property type="match status" value="1"/>
</dbReference>
<dbReference type="InterPro" id="IPR042099">
    <property type="entry name" value="ANL_N_sf"/>
</dbReference>
<sequence>MDDATSFRLDGPVATACLGGPVPGLALRVVDEAGRECAAGRTGAVQLRGATLFDGYDGATDHRGVWFDTGDLGSVRSGLLHLSGRRDDRISVNGVNVFATDVEQAVAAEEDVAECVVLPYGASFAVVAVARRGRRIDAAGIAARVTADFAVAPLAVLDVAHSAVVRTAGGKPARGHMADRLERTDDGRFVLRTDRTPPASIDGPAPPQPNTDATEAG</sequence>
<keyword evidence="2" id="KW-0436">Ligase</keyword>
<dbReference type="Gene3D" id="3.40.50.12780">
    <property type="entry name" value="N-terminal domain of ligase-like"/>
    <property type="match status" value="1"/>
</dbReference>
<feature type="compositionally biased region" description="Basic and acidic residues" evidence="1">
    <location>
        <begin position="184"/>
        <end position="195"/>
    </location>
</feature>
<reference evidence="2" key="1">
    <citation type="journal article" date="2020" name="Microorganisms">
        <title>Isolation, Genomic and Metabolomic Characterization of Streptomyces tendae VITAKN with Quorum Sensing Inhibitory Activity from Southern India.</title>
        <authorList>
            <person name="Ishaque N.M."/>
            <person name="Burgsdorf I."/>
            <person name="Limlingan Malit J.J."/>
            <person name="Saha S."/>
            <person name="Teta R."/>
            <person name="Ewe D."/>
            <person name="Kannabiran K."/>
            <person name="Hrouzek P."/>
            <person name="Steindler L."/>
            <person name="Costantino V."/>
            <person name="Saurav K."/>
        </authorList>
    </citation>
    <scope>NUCLEOTIDE SEQUENCE</scope>
    <source>
        <strain evidence="2">VITAKN</strain>
    </source>
</reference>
<dbReference type="SUPFAM" id="SSF56801">
    <property type="entry name" value="Acetyl-CoA synthetase-like"/>
    <property type="match status" value="1"/>
</dbReference>
<dbReference type="InterPro" id="IPR045851">
    <property type="entry name" value="AMP-bd_C_sf"/>
</dbReference>
<protein>
    <submittedName>
        <fullName evidence="2">Long-chain fatty acid--CoA ligase</fullName>
    </submittedName>
</protein>
<dbReference type="AlphaFoldDB" id="A0A6B3QB27"/>
<name>A0A6B3QB27_STRTE</name>
<evidence type="ECO:0000313" key="2">
    <source>
        <dbReference type="EMBL" id="NEV85609.1"/>
    </source>
</evidence>
<dbReference type="PANTHER" id="PTHR43201">
    <property type="entry name" value="ACYL-COA SYNTHETASE"/>
    <property type="match status" value="1"/>
</dbReference>
<dbReference type="EMBL" id="JAAIFS010000001">
    <property type="protein sequence ID" value="NEV85609.1"/>
    <property type="molecule type" value="Genomic_DNA"/>
</dbReference>
<comment type="caution">
    <text evidence="2">The sequence shown here is derived from an EMBL/GenBank/DDBJ whole genome shotgun (WGS) entry which is preliminary data.</text>
</comment>